<evidence type="ECO:0000259" key="1">
    <source>
        <dbReference type="Pfam" id="PF00144"/>
    </source>
</evidence>
<dbReference type="RefSeq" id="WP_092897069.1">
    <property type="nucleotide sequence ID" value="NZ_FOKK01000006.1"/>
</dbReference>
<evidence type="ECO:0000313" key="3">
    <source>
        <dbReference type="Proteomes" id="UP000198790"/>
    </source>
</evidence>
<dbReference type="PANTHER" id="PTHR43283:SF3">
    <property type="entry name" value="BETA-LACTAMASE FAMILY PROTEIN (AFU_ORTHOLOGUE AFUA_5G07500)"/>
    <property type="match status" value="1"/>
</dbReference>
<dbReference type="OrthoDB" id="9793489at2"/>
<dbReference type="EMBL" id="FOKK01000006">
    <property type="protein sequence ID" value="SFB28160.1"/>
    <property type="molecule type" value="Genomic_DNA"/>
</dbReference>
<accession>A0A1I0ZUN8</accession>
<dbReference type="SUPFAM" id="SSF56601">
    <property type="entry name" value="beta-lactamase/transpeptidase-like"/>
    <property type="match status" value="1"/>
</dbReference>
<dbReference type="InterPro" id="IPR001466">
    <property type="entry name" value="Beta-lactam-related"/>
</dbReference>
<dbReference type="InterPro" id="IPR050789">
    <property type="entry name" value="Diverse_Enzym_Activities"/>
</dbReference>
<evidence type="ECO:0000313" key="2">
    <source>
        <dbReference type="EMBL" id="SFB28160.1"/>
    </source>
</evidence>
<dbReference type="Gene3D" id="3.40.710.10">
    <property type="entry name" value="DD-peptidase/beta-lactamase superfamily"/>
    <property type="match status" value="1"/>
</dbReference>
<feature type="domain" description="Beta-lactamase-related" evidence="1">
    <location>
        <begin position="71"/>
        <end position="220"/>
    </location>
</feature>
<protein>
    <submittedName>
        <fullName evidence="2">Beta-lactamase</fullName>
    </submittedName>
</protein>
<dbReference type="PANTHER" id="PTHR43283">
    <property type="entry name" value="BETA-LACTAMASE-RELATED"/>
    <property type="match status" value="1"/>
</dbReference>
<organism evidence="2 3">
    <name type="scientific">Algoriphagus aquimarinus</name>
    <dbReference type="NCBI Taxonomy" id="237018"/>
    <lineage>
        <taxon>Bacteria</taxon>
        <taxon>Pseudomonadati</taxon>
        <taxon>Bacteroidota</taxon>
        <taxon>Cytophagia</taxon>
        <taxon>Cytophagales</taxon>
        <taxon>Cyclobacteriaceae</taxon>
        <taxon>Algoriphagus</taxon>
    </lineage>
</organism>
<dbReference type="InterPro" id="IPR012338">
    <property type="entry name" value="Beta-lactam/transpept-like"/>
</dbReference>
<dbReference type="STRING" id="237018.SAMN04489723_106258"/>
<keyword evidence="3" id="KW-1185">Reference proteome</keyword>
<dbReference type="Proteomes" id="UP000198790">
    <property type="component" value="Unassembled WGS sequence"/>
</dbReference>
<sequence>MKKIIQASEKTFSRLKITESELKAHKIAPSNLLHVESDEGLELQVDKPKRVVVKKAEILKKFNSTKFVEKFHEAMKDKVVGYAFQIRKNGAPHQTIIWNWSRTHADGGKGWTLDTRMHIASVSKMITGIAIYNLLLDKGISVDALIHSYLPSYWTKGPNVSQITFRHLLNHTSGFNTGDSKSDFSTMKSMVKNGVALTGDVSLGKGKYANMNFGLCRILIPIINGDISKNEDYKELTQLGINIDVLWDAFSIAEYKDYVQKKVLTPAGVASAGFNPRPLIDAIAYKFPATTAKGWDSGKLGSMSGGAAWRLSINEVLQVMHHVKRKGTILTSTQAEYLLENSLGLDWDVETPAGKWYSKNGRWANSSRTEQCVAAFLPGGYEMVIFVNSPIGSQGEDLMTKAYETFLSSLD</sequence>
<reference evidence="2 3" key="1">
    <citation type="submission" date="2016-10" db="EMBL/GenBank/DDBJ databases">
        <authorList>
            <person name="de Groot N.N."/>
        </authorList>
    </citation>
    <scope>NUCLEOTIDE SEQUENCE [LARGE SCALE GENOMIC DNA]</scope>
    <source>
        <strain evidence="2 3">DSM 23399</strain>
    </source>
</reference>
<dbReference type="AlphaFoldDB" id="A0A1I0ZUN8"/>
<gene>
    <name evidence="2" type="ORF">SAMN04489723_106258</name>
</gene>
<dbReference type="Pfam" id="PF00144">
    <property type="entry name" value="Beta-lactamase"/>
    <property type="match status" value="1"/>
</dbReference>
<name>A0A1I0ZUN8_9BACT</name>
<proteinExistence type="predicted"/>